<name>Q2HSS6_MEDTR</name>
<reference evidence="1" key="2">
    <citation type="submission" date="2007-03" db="EMBL/GenBank/DDBJ databases">
        <authorList>
            <consortium name="The International Medicago Genome Annotation Group"/>
        </authorList>
    </citation>
    <scope>NUCLEOTIDE SEQUENCE</scope>
</reference>
<evidence type="ECO:0000313" key="1">
    <source>
        <dbReference type="EMBL" id="ABD32917.1"/>
    </source>
</evidence>
<dbReference type="EMBL" id="AC151000">
    <property type="protein sequence ID" value="ABD32917.1"/>
    <property type="molecule type" value="Genomic_DNA"/>
</dbReference>
<organism evidence="1">
    <name type="scientific">Medicago truncatula</name>
    <name type="common">Barrel medic</name>
    <name type="synonym">Medicago tribuloides</name>
    <dbReference type="NCBI Taxonomy" id="3880"/>
    <lineage>
        <taxon>Eukaryota</taxon>
        <taxon>Viridiplantae</taxon>
        <taxon>Streptophyta</taxon>
        <taxon>Embryophyta</taxon>
        <taxon>Tracheophyta</taxon>
        <taxon>Spermatophyta</taxon>
        <taxon>Magnoliopsida</taxon>
        <taxon>eudicotyledons</taxon>
        <taxon>Gunneridae</taxon>
        <taxon>Pentapetalae</taxon>
        <taxon>rosids</taxon>
        <taxon>fabids</taxon>
        <taxon>Fabales</taxon>
        <taxon>Fabaceae</taxon>
        <taxon>Papilionoideae</taxon>
        <taxon>50 kb inversion clade</taxon>
        <taxon>NPAAA clade</taxon>
        <taxon>Hologalegina</taxon>
        <taxon>IRL clade</taxon>
        <taxon>Trifolieae</taxon>
        <taxon>Medicago</taxon>
    </lineage>
</organism>
<gene>
    <name evidence="1" type="ORF">MtrDRAFT_AC151000g6v2</name>
</gene>
<dbReference type="InterPro" id="IPR018247">
    <property type="entry name" value="EF_Hand_1_Ca_BS"/>
</dbReference>
<dbReference type="AlphaFoldDB" id="Q2HSS6"/>
<reference evidence="1" key="1">
    <citation type="submission" date="2005-01" db="EMBL/GenBank/DDBJ databases">
        <authorList>
            <person name="Town C.D."/>
        </authorList>
    </citation>
    <scope>NUCLEOTIDE SEQUENCE</scope>
</reference>
<protein>
    <submittedName>
        <fullName evidence="1">Calcium-binding EF-hand</fullName>
    </submittedName>
</protein>
<accession>Q2HSS6</accession>
<dbReference type="PROSITE" id="PS00018">
    <property type="entry name" value="EF_HAND_1"/>
    <property type="match status" value="1"/>
</dbReference>
<sequence length="57" mass="6627">MTFVSGLLTSRYYLISRIILPSRFGWKKGAIKHYDASHDNKISLSELPSPTMHLDWF</sequence>
<proteinExistence type="predicted"/>